<evidence type="ECO:0000313" key="3">
    <source>
        <dbReference type="EMBL" id="CAD9598442.1"/>
    </source>
</evidence>
<feature type="transmembrane region" description="Helical" evidence="1">
    <location>
        <begin position="120"/>
        <end position="141"/>
    </location>
</feature>
<evidence type="ECO:0000313" key="2">
    <source>
        <dbReference type="EMBL" id="CAD9598439.1"/>
    </source>
</evidence>
<sequence length="266" mass="29656">MLPGAEGTYRLVNAMGQSSLDYQEAKLWAEDAVNTTTSKALWGFRSKVYNLIYGVNDLDCDQPMCSHVSPGEVPLEATRVPGLFTCDLPTDAVTEGKVIFGTCECDGRSWFNKAEHQSKLMLIMTVVLNAIYTVFYIMMATSWERSRNDCKRFANYLVLALLYSTIAVMVALVILMIPYHPWYFVVVFVASLFGCVTVGLLMSFVFFFILIARFSTSVLAWTAIHDELGELRTAMPDQPAPWQPGGTWGCFGRDVKDPGASSPMLF</sequence>
<evidence type="ECO:0000256" key="1">
    <source>
        <dbReference type="SAM" id="Phobius"/>
    </source>
</evidence>
<keyword evidence="1" id="KW-0812">Transmembrane</keyword>
<keyword evidence="1" id="KW-0472">Membrane</keyword>
<protein>
    <submittedName>
        <fullName evidence="3">Uncharacterized protein</fullName>
    </submittedName>
</protein>
<keyword evidence="1" id="KW-1133">Transmembrane helix</keyword>
<name>A0A6U6PRH8_9DINO</name>
<reference evidence="3" key="1">
    <citation type="submission" date="2021-01" db="EMBL/GenBank/DDBJ databases">
        <authorList>
            <person name="Corre E."/>
            <person name="Pelletier E."/>
            <person name="Niang G."/>
            <person name="Scheremetjew M."/>
            <person name="Finn R."/>
            <person name="Kale V."/>
            <person name="Holt S."/>
            <person name="Cochrane G."/>
            <person name="Meng A."/>
            <person name="Brown T."/>
            <person name="Cohen L."/>
        </authorList>
    </citation>
    <scope>NUCLEOTIDE SEQUENCE</scope>
    <source>
        <strain evidence="3">RCC3387</strain>
    </source>
</reference>
<feature type="transmembrane region" description="Helical" evidence="1">
    <location>
        <begin position="153"/>
        <end position="177"/>
    </location>
</feature>
<dbReference type="EMBL" id="HBGW01058335">
    <property type="protein sequence ID" value="CAD9598442.1"/>
    <property type="molecule type" value="Transcribed_RNA"/>
</dbReference>
<feature type="transmembrane region" description="Helical" evidence="1">
    <location>
        <begin position="183"/>
        <end position="211"/>
    </location>
</feature>
<gene>
    <name evidence="2" type="ORF">BRAN1462_LOCUS37081</name>
    <name evidence="3" type="ORF">BRAN1462_LOCUS37082</name>
</gene>
<proteinExistence type="predicted"/>
<accession>A0A6U6PRH8</accession>
<organism evidence="3">
    <name type="scientific">Zooxanthella nutricula</name>
    <dbReference type="NCBI Taxonomy" id="1333877"/>
    <lineage>
        <taxon>Eukaryota</taxon>
        <taxon>Sar</taxon>
        <taxon>Alveolata</taxon>
        <taxon>Dinophyceae</taxon>
        <taxon>Peridiniales</taxon>
        <taxon>Peridiniales incertae sedis</taxon>
        <taxon>Zooxanthella</taxon>
    </lineage>
</organism>
<dbReference type="EMBL" id="HBGW01058334">
    <property type="protein sequence ID" value="CAD9598439.1"/>
    <property type="molecule type" value="Transcribed_RNA"/>
</dbReference>
<dbReference type="AlphaFoldDB" id="A0A6U6PRH8"/>